<dbReference type="InterPro" id="IPR043504">
    <property type="entry name" value="Peptidase_S1_PA_chymotrypsin"/>
</dbReference>
<evidence type="ECO:0000313" key="14">
    <source>
        <dbReference type="Proteomes" id="UP000504606"/>
    </source>
</evidence>
<evidence type="ECO:0000256" key="6">
    <source>
        <dbReference type="ARBA" id="ARBA00022825"/>
    </source>
</evidence>
<proteinExistence type="inferred from homology"/>
<comment type="subcellular location">
    <subcellularLocation>
        <location evidence="1">Secreted</location>
    </subcellularLocation>
</comment>
<feature type="region of interest" description="Disordered" evidence="11">
    <location>
        <begin position="743"/>
        <end position="766"/>
    </location>
</feature>
<evidence type="ECO:0000256" key="8">
    <source>
        <dbReference type="ARBA" id="ARBA00023180"/>
    </source>
</evidence>
<dbReference type="PROSITE" id="PS50240">
    <property type="entry name" value="TRYPSIN_DOM"/>
    <property type="match status" value="2"/>
</dbReference>
<evidence type="ECO:0000256" key="12">
    <source>
        <dbReference type="SAM" id="SignalP"/>
    </source>
</evidence>
<dbReference type="InterPro" id="IPR001254">
    <property type="entry name" value="Trypsin_dom"/>
</dbReference>
<evidence type="ECO:0000256" key="2">
    <source>
        <dbReference type="ARBA" id="ARBA00022525"/>
    </source>
</evidence>
<dbReference type="PROSITE" id="PS00134">
    <property type="entry name" value="TRYPSIN_HIS"/>
    <property type="match status" value="2"/>
</dbReference>
<feature type="compositionally biased region" description="Polar residues" evidence="11">
    <location>
        <begin position="216"/>
        <end position="248"/>
    </location>
</feature>
<protein>
    <submittedName>
        <fullName evidence="15">Transmembrane protease serine 9-like</fullName>
    </submittedName>
</protein>
<evidence type="ECO:0000256" key="9">
    <source>
        <dbReference type="ARBA" id="ARBA00024195"/>
    </source>
</evidence>
<dbReference type="PRINTS" id="PR00722">
    <property type="entry name" value="CHYMOTRYPSIN"/>
</dbReference>
<evidence type="ECO:0000256" key="10">
    <source>
        <dbReference type="RuleBase" id="RU363034"/>
    </source>
</evidence>
<keyword evidence="7" id="KW-1015">Disulfide bond</keyword>
<accession>A0A9C6X4D5</accession>
<dbReference type="GO" id="GO:0004252">
    <property type="term" value="F:serine-type endopeptidase activity"/>
    <property type="evidence" value="ECO:0007669"/>
    <property type="project" value="InterPro"/>
</dbReference>
<dbReference type="OrthoDB" id="6339452at2759"/>
<feature type="compositionally biased region" description="Pro residues" evidence="11">
    <location>
        <begin position="747"/>
        <end position="760"/>
    </location>
</feature>
<dbReference type="GO" id="GO:0006508">
    <property type="term" value="P:proteolysis"/>
    <property type="evidence" value="ECO:0007669"/>
    <property type="project" value="UniProtKB-KW"/>
</dbReference>
<dbReference type="AlphaFoldDB" id="A0A9C6X4D5"/>
<dbReference type="InterPro" id="IPR009003">
    <property type="entry name" value="Peptidase_S1_PA"/>
</dbReference>
<feature type="region of interest" description="Disordered" evidence="11">
    <location>
        <begin position="344"/>
        <end position="367"/>
    </location>
</feature>
<keyword evidence="8" id="KW-0325">Glycoprotein</keyword>
<dbReference type="GO" id="GO:0005615">
    <property type="term" value="C:extracellular space"/>
    <property type="evidence" value="ECO:0007669"/>
    <property type="project" value="TreeGrafter"/>
</dbReference>
<dbReference type="Proteomes" id="UP000504606">
    <property type="component" value="Unplaced"/>
</dbReference>
<keyword evidence="4 12" id="KW-0732">Signal</keyword>
<evidence type="ECO:0000256" key="5">
    <source>
        <dbReference type="ARBA" id="ARBA00022801"/>
    </source>
</evidence>
<dbReference type="SMART" id="SM00020">
    <property type="entry name" value="Tryp_SPc"/>
    <property type="match status" value="2"/>
</dbReference>
<feature type="compositionally biased region" description="Low complexity" evidence="11">
    <location>
        <begin position="197"/>
        <end position="215"/>
    </location>
</feature>
<evidence type="ECO:0000313" key="15">
    <source>
        <dbReference type="RefSeq" id="XP_052128942.1"/>
    </source>
</evidence>
<keyword evidence="14" id="KW-1185">Reference proteome</keyword>
<evidence type="ECO:0000259" key="13">
    <source>
        <dbReference type="PROSITE" id="PS50240"/>
    </source>
</evidence>
<dbReference type="GeneID" id="113208966"/>
<dbReference type="InterPro" id="IPR033116">
    <property type="entry name" value="TRYPSIN_SER"/>
</dbReference>
<dbReference type="Gene3D" id="2.40.10.10">
    <property type="entry name" value="Trypsin-like serine proteases"/>
    <property type="match status" value="2"/>
</dbReference>
<feature type="signal peptide" evidence="12">
    <location>
        <begin position="1"/>
        <end position="20"/>
    </location>
</feature>
<organism evidence="14 15">
    <name type="scientific">Frankliniella occidentalis</name>
    <name type="common">Western flower thrips</name>
    <name type="synonym">Euthrips occidentalis</name>
    <dbReference type="NCBI Taxonomy" id="133901"/>
    <lineage>
        <taxon>Eukaryota</taxon>
        <taxon>Metazoa</taxon>
        <taxon>Ecdysozoa</taxon>
        <taxon>Arthropoda</taxon>
        <taxon>Hexapoda</taxon>
        <taxon>Insecta</taxon>
        <taxon>Pterygota</taxon>
        <taxon>Neoptera</taxon>
        <taxon>Paraneoptera</taxon>
        <taxon>Thysanoptera</taxon>
        <taxon>Terebrantia</taxon>
        <taxon>Thripoidea</taxon>
        <taxon>Thripidae</taxon>
        <taxon>Frankliniella</taxon>
    </lineage>
</organism>
<gene>
    <name evidence="15" type="primary">LOC113208966</name>
</gene>
<feature type="compositionally biased region" description="Pro residues" evidence="11">
    <location>
        <begin position="298"/>
        <end position="310"/>
    </location>
</feature>
<feature type="domain" description="Peptidase S1" evidence="13">
    <location>
        <begin position="421"/>
        <end position="667"/>
    </location>
</feature>
<dbReference type="InterPro" id="IPR050127">
    <property type="entry name" value="Serine_Proteases_S1"/>
</dbReference>
<feature type="compositionally biased region" description="Pro residues" evidence="11">
    <location>
        <begin position="317"/>
        <end position="327"/>
    </location>
</feature>
<dbReference type="Pfam" id="PF00089">
    <property type="entry name" value="Trypsin"/>
    <property type="match status" value="2"/>
</dbReference>
<dbReference type="PANTHER" id="PTHR24264">
    <property type="entry name" value="TRYPSIN-RELATED"/>
    <property type="match status" value="1"/>
</dbReference>
<dbReference type="SUPFAM" id="SSF50494">
    <property type="entry name" value="Trypsin-like serine proteases"/>
    <property type="match status" value="2"/>
</dbReference>
<evidence type="ECO:0000256" key="4">
    <source>
        <dbReference type="ARBA" id="ARBA00022729"/>
    </source>
</evidence>
<keyword evidence="2" id="KW-0964">Secreted</keyword>
<keyword evidence="3 10" id="KW-0645">Protease</keyword>
<feature type="chain" id="PRO_5039719006" evidence="12">
    <location>
        <begin position="21"/>
        <end position="1049"/>
    </location>
</feature>
<dbReference type="PANTHER" id="PTHR24264:SF65">
    <property type="entry name" value="SRCR DOMAIN-CONTAINING PROTEIN"/>
    <property type="match status" value="1"/>
</dbReference>
<evidence type="ECO:0000256" key="1">
    <source>
        <dbReference type="ARBA" id="ARBA00004613"/>
    </source>
</evidence>
<evidence type="ECO:0000256" key="7">
    <source>
        <dbReference type="ARBA" id="ARBA00023157"/>
    </source>
</evidence>
<dbReference type="RefSeq" id="XP_052128942.1">
    <property type="nucleotide sequence ID" value="XM_052272982.1"/>
</dbReference>
<dbReference type="FunFam" id="2.40.10.10:FF:000054">
    <property type="entry name" value="Complement C1r subcomponent"/>
    <property type="match status" value="1"/>
</dbReference>
<dbReference type="InterPro" id="IPR001314">
    <property type="entry name" value="Peptidase_S1A"/>
</dbReference>
<dbReference type="InterPro" id="IPR018114">
    <property type="entry name" value="TRYPSIN_HIS"/>
</dbReference>
<feature type="domain" description="Peptidase S1" evidence="13">
    <location>
        <begin position="798"/>
        <end position="1045"/>
    </location>
</feature>
<name>A0A9C6X4D5_FRAOC</name>
<feature type="compositionally biased region" description="Polar residues" evidence="11">
    <location>
        <begin position="278"/>
        <end position="288"/>
    </location>
</feature>
<feature type="region of interest" description="Disordered" evidence="11">
    <location>
        <begin position="197"/>
        <end position="330"/>
    </location>
</feature>
<keyword evidence="5 10" id="KW-0378">Hydrolase</keyword>
<comment type="similarity">
    <text evidence="9">Belongs to the peptidase S1 family. CLIP subfamily.</text>
</comment>
<evidence type="ECO:0000256" key="11">
    <source>
        <dbReference type="SAM" id="MobiDB-lite"/>
    </source>
</evidence>
<dbReference type="PROSITE" id="PS00135">
    <property type="entry name" value="TRYPSIN_SER"/>
    <property type="match status" value="2"/>
</dbReference>
<feature type="compositionally biased region" description="Low complexity" evidence="11">
    <location>
        <begin position="249"/>
        <end position="277"/>
    </location>
</feature>
<keyword evidence="6 10" id="KW-0720">Serine protease</keyword>
<evidence type="ECO:0000256" key="3">
    <source>
        <dbReference type="ARBA" id="ARBA00022670"/>
    </source>
</evidence>
<dbReference type="CDD" id="cd00190">
    <property type="entry name" value="Tryp_SPc"/>
    <property type="match status" value="2"/>
</dbReference>
<reference evidence="15" key="1">
    <citation type="submission" date="2025-08" db="UniProtKB">
        <authorList>
            <consortium name="RefSeq"/>
        </authorList>
    </citation>
    <scope>IDENTIFICATION</scope>
    <source>
        <tissue evidence="15">Whole organism</tissue>
    </source>
</reference>
<dbReference type="KEGG" id="foc:113208966"/>
<dbReference type="FunFam" id="2.40.10.10:FF:000028">
    <property type="entry name" value="Serine protease easter"/>
    <property type="match status" value="1"/>
</dbReference>
<sequence>MAVSHPVWLAVAIFLAIAQAQQQQPEGRSLVDWYFYDVSGDTPTGRMVSVPLSYHSTSRHFGDVSPQDVSAAWSMYQGHLGAKTRPAPRVDHAAAPAGEYCLHQGGPGWCMRPEACFWGHNGGQLGLDDWTRAPRACSDPAHLCCPKQPDQRMQSHDPDEILFPSPTYDPYTHEYVPAPGCGPHHPGGPHVHQPLPLLPPQHNQHGQQPQHNYNQLGQHPQHNYNQHGQHPQHNYNQLGQHVNPQHNYNPHGQHVNQQHNHNPHNQHMNPQHNYNQHGQQMNPENTYNPYIDLSEQPQNPPALPLLPPPGGEMQRPPQRPPMAPAARPPMASAEETMFGMEQPMKPKPAVKPARPEPSKPTMAPSSPLVPLIDEDAVASPDTAITRLPGEVARKMCVEYEKWAPTVRFGPDKDCVPNHTYPIGGNPALPREFPHMVQLGVGRRNSIQWFCGGSLISPTWVMTAAHCLYSEDRQVQWVRLGDLEPDSDTDDSNPQVIAVSKVVRHPEYKAIEVYNDIALVRLAREPDMSTPHVRPACLQVDKQLKKDKLNLIGFGLTEENGDPAPVLMEVALWRTPFEKCASFFSGTVNLRKLPDGLNDDSQLCAGLDQVGKDACQGDSGGPLNTPYSPTCMLNVAGVTSFGQGCGHGVPGVYTRVSHFVPWIEKIVWPEEFQKCYCSPCYHQAAQSPGVCRRMSDCRRLQSRQGVVGGGQPQLCSSPGTEPLVCCATSVESILFPNSGFLSLSKKPATPPPPYEPRPPPRADGTPGSMANRMCVVYEHYARRERFGPENECVPNHTYPIGGNPALAKEFPHMALLGYGPRSSISYECGGSLISMAWVMTAAHCVFSGSVPVSWVLLGELVRSRDDDDAFPQLIPVAQRERHPGFRPPEAYNDIALLRLQWVPNMTTFHVRPACLHVNRELDKEKLYLTGWGHTAYQGEPADELMEVSIYRTKYEECRKAYEDGSTKLALPRGVDNDTQLCAGQGQLMKDACQGDSGGPLQTPVIKPMCMFRVAGVVSLGQGCGFGTPGIYTRVSHYVPWIESIVWPDPV</sequence>